<dbReference type="CDD" id="cd11386">
    <property type="entry name" value="MCP_signal"/>
    <property type="match status" value="1"/>
</dbReference>
<accession>A0A4R7AVB5</accession>
<dbReference type="InterPro" id="IPR051310">
    <property type="entry name" value="MCP_chemotaxis"/>
</dbReference>
<organism evidence="9 10">
    <name type="scientific">Paludibacterium purpuratum</name>
    <dbReference type="NCBI Taxonomy" id="1144873"/>
    <lineage>
        <taxon>Bacteria</taxon>
        <taxon>Pseudomonadati</taxon>
        <taxon>Pseudomonadota</taxon>
        <taxon>Betaproteobacteria</taxon>
        <taxon>Neisseriales</taxon>
        <taxon>Chromobacteriaceae</taxon>
        <taxon>Paludibacterium</taxon>
    </lineage>
</organism>
<keyword evidence="3" id="KW-0807">Transducer</keyword>
<comment type="caution">
    <text evidence="9">The sequence shown here is derived from an EMBL/GenBank/DDBJ whole genome shotgun (WGS) entry which is preliminary data.</text>
</comment>
<feature type="transmembrane region" description="Helical" evidence="5">
    <location>
        <begin position="189"/>
        <end position="208"/>
    </location>
</feature>
<dbReference type="SUPFAM" id="SSF55785">
    <property type="entry name" value="PYP-like sensor domain (PAS domain)"/>
    <property type="match status" value="1"/>
</dbReference>
<evidence type="ECO:0000256" key="2">
    <source>
        <dbReference type="ARBA" id="ARBA00029447"/>
    </source>
</evidence>
<dbReference type="Gene3D" id="3.30.450.20">
    <property type="entry name" value="PAS domain"/>
    <property type="match status" value="1"/>
</dbReference>
<proteinExistence type="inferred from homology"/>
<feature type="region of interest" description="Disordered" evidence="4">
    <location>
        <begin position="778"/>
        <end position="797"/>
    </location>
</feature>
<dbReference type="GO" id="GO:0005886">
    <property type="term" value="C:plasma membrane"/>
    <property type="evidence" value="ECO:0007669"/>
    <property type="project" value="TreeGrafter"/>
</dbReference>
<dbReference type="InterPro" id="IPR035965">
    <property type="entry name" value="PAS-like_dom_sf"/>
</dbReference>
<evidence type="ECO:0000313" key="9">
    <source>
        <dbReference type="EMBL" id="TDR71052.1"/>
    </source>
</evidence>
<evidence type="ECO:0000313" key="10">
    <source>
        <dbReference type="Proteomes" id="UP000295611"/>
    </source>
</evidence>
<gene>
    <name evidence="9" type="ORF">DFP86_1207</name>
</gene>
<dbReference type="InterPro" id="IPR004089">
    <property type="entry name" value="MCPsignal_dom"/>
</dbReference>
<feature type="region of interest" description="Disordered" evidence="4">
    <location>
        <begin position="496"/>
        <end position="518"/>
    </location>
</feature>
<evidence type="ECO:0000259" key="6">
    <source>
        <dbReference type="PROSITE" id="PS50111"/>
    </source>
</evidence>
<keyword evidence="5" id="KW-1133">Transmembrane helix</keyword>
<dbReference type="GO" id="GO:0006935">
    <property type="term" value="P:chemotaxis"/>
    <property type="evidence" value="ECO:0007669"/>
    <property type="project" value="InterPro"/>
</dbReference>
<dbReference type="InterPro" id="IPR004090">
    <property type="entry name" value="Chemotax_Me-accpt_rcpt"/>
</dbReference>
<dbReference type="Pfam" id="PF18947">
    <property type="entry name" value="HAMP_2"/>
    <property type="match status" value="1"/>
</dbReference>
<feature type="domain" description="PAS" evidence="7">
    <location>
        <begin position="262"/>
        <end position="304"/>
    </location>
</feature>
<dbReference type="SMART" id="SM00283">
    <property type="entry name" value="MA"/>
    <property type="match status" value="1"/>
</dbReference>
<dbReference type="FunFam" id="1.10.287.950:FF:000002">
    <property type="entry name" value="Methyl-accepting chemotaxis protein"/>
    <property type="match status" value="1"/>
</dbReference>
<protein>
    <submittedName>
        <fullName evidence="9">Methyl-accepting chemotaxis protein</fullName>
    </submittedName>
</protein>
<keyword evidence="1" id="KW-0488">Methylation</keyword>
<dbReference type="InterPro" id="IPR000014">
    <property type="entry name" value="PAS"/>
</dbReference>
<feature type="compositionally biased region" description="Polar residues" evidence="4">
    <location>
        <begin position="497"/>
        <end position="518"/>
    </location>
</feature>
<dbReference type="PANTHER" id="PTHR43531">
    <property type="entry name" value="PROTEIN ICFG"/>
    <property type="match status" value="1"/>
</dbReference>
<dbReference type="Pfam" id="PF12729">
    <property type="entry name" value="4HB_MCP_1"/>
    <property type="match status" value="1"/>
</dbReference>
<dbReference type="PROSITE" id="PS50885">
    <property type="entry name" value="HAMP"/>
    <property type="match status" value="1"/>
</dbReference>
<dbReference type="Proteomes" id="UP000295611">
    <property type="component" value="Unassembled WGS sequence"/>
</dbReference>
<dbReference type="FunFam" id="3.30.450.20:FF:000075">
    <property type="entry name" value="Methyl-accepting chemotaxis protein"/>
    <property type="match status" value="1"/>
</dbReference>
<keyword evidence="10" id="KW-1185">Reference proteome</keyword>
<dbReference type="AlphaFoldDB" id="A0A4R7AVB5"/>
<keyword evidence="5" id="KW-0472">Membrane</keyword>
<dbReference type="PANTHER" id="PTHR43531:SF14">
    <property type="entry name" value="METHYL-ACCEPTING CHEMOTAXIS PROTEIN I-RELATED"/>
    <property type="match status" value="1"/>
</dbReference>
<evidence type="ECO:0000256" key="4">
    <source>
        <dbReference type="SAM" id="MobiDB-lite"/>
    </source>
</evidence>
<dbReference type="GO" id="GO:0004888">
    <property type="term" value="F:transmembrane signaling receptor activity"/>
    <property type="evidence" value="ECO:0007669"/>
    <property type="project" value="InterPro"/>
</dbReference>
<evidence type="ECO:0000256" key="1">
    <source>
        <dbReference type="ARBA" id="ARBA00022481"/>
    </source>
</evidence>
<evidence type="ECO:0000259" key="7">
    <source>
        <dbReference type="PROSITE" id="PS50112"/>
    </source>
</evidence>
<dbReference type="EMBL" id="SNZP01000020">
    <property type="protein sequence ID" value="TDR71052.1"/>
    <property type="molecule type" value="Genomic_DNA"/>
</dbReference>
<dbReference type="InterPro" id="IPR024478">
    <property type="entry name" value="HlyB_4HB_MCP"/>
</dbReference>
<dbReference type="PROSITE" id="PS50111">
    <property type="entry name" value="CHEMOTAXIS_TRANSDUC_2"/>
    <property type="match status" value="1"/>
</dbReference>
<dbReference type="InterPro" id="IPR003660">
    <property type="entry name" value="HAMP_dom"/>
</dbReference>
<name>A0A4R7AVB5_9NEIS</name>
<dbReference type="Gene3D" id="1.10.287.950">
    <property type="entry name" value="Methyl-accepting chemotaxis protein"/>
    <property type="match status" value="1"/>
</dbReference>
<reference evidence="9 10" key="1">
    <citation type="submission" date="2019-03" db="EMBL/GenBank/DDBJ databases">
        <title>Genomic Encyclopedia of Type Strains, Phase III (KMG-III): the genomes of soil and plant-associated and newly described type strains.</title>
        <authorList>
            <person name="Whitman W."/>
        </authorList>
    </citation>
    <scope>NUCLEOTIDE SEQUENCE [LARGE SCALE GENOMIC DNA]</scope>
    <source>
        <strain evidence="9 10">CECT 8976</strain>
    </source>
</reference>
<dbReference type="PROSITE" id="PS50112">
    <property type="entry name" value="PAS"/>
    <property type="match status" value="1"/>
</dbReference>
<evidence type="ECO:0000256" key="5">
    <source>
        <dbReference type="SAM" id="Phobius"/>
    </source>
</evidence>
<dbReference type="InterPro" id="IPR047347">
    <property type="entry name" value="YvaQ-like_sensor"/>
</dbReference>
<dbReference type="PRINTS" id="PR00260">
    <property type="entry name" value="CHEMTRNSDUCR"/>
</dbReference>
<comment type="similarity">
    <text evidence="2">Belongs to the methyl-accepting chemotaxis (MCP) protein family.</text>
</comment>
<feature type="domain" description="HAMP" evidence="8">
    <location>
        <begin position="430"/>
        <end position="476"/>
    </location>
</feature>
<dbReference type="GO" id="GO:0007165">
    <property type="term" value="P:signal transduction"/>
    <property type="evidence" value="ECO:0007669"/>
    <property type="project" value="UniProtKB-KW"/>
</dbReference>
<dbReference type="SUPFAM" id="SSF58104">
    <property type="entry name" value="Methyl-accepting chemotaxis protein (MCP) signaling domain"/>
    <property type="match status" value="1"/>
</dbReference>
<feature type="domain" description="Methyl-accepting transducer" evidence="6">
    <location>
        <begin position="481"/>
        <end position="710"/>
    </location>
</feature>
<evidence type="ECO:0000256" key="3">
    <source>
        <dbReference type="PROSITE-ProRule" id="PRU00284"/>
    </source>
</evidence>
<sequence length="797" mass="85907">MVSMKVKHRLTLGFGLVIVVIAASMGIAVTQIGNLRAGILETSTVHVPRAKAANDIIDAVNLHARSVRTALLADSQELIDNQLQQAGTASQLVSDAMDRLNAIQGSPESMRIQQDVATARSAYRADYMTFLQLFKAGKKDEARQFLLKQMRITQLSYMDLVEKLIHLEESQSQSIASQAATDATQAERILTISAIVALLLALLAGWLITRSLMRELGGEPDDARKLMQELANGEVTTTLTLKKGDERSLFAFMSKAAQKAVENIRIRSALDNVGTSVMIADPNGNIIYLNRSAQDMMQAAEADIRQELPSFEARSLLGRSFDSFHKNPSHQRNLLANLRGTYRSQVVVGGHTFALAASPVFNTGGDRLGTAVEWRDRTLEVHIEEEVAEIVAAAARGDFEHRVKLEGKDGFFKMLSGTLNQLLDVTSSGLQDIATVLSAVARGDLTHTIHSDYQGLFGTLKQDTNTTVERLRDIVQNIKESTDSINTASREIAAGNANLSSRTEQQAASLEETASSMEEITSTVRQNADNAKKANTLAIGSSDIASRGGQVVGQVVSTMSEINDSAKKIVDIISVIDGIAFQTNILALNAAVEAARAGEQGRGFAVVASEVRNLAQRSAGAAKEIKELIGNSVEKVESGSRLVDEAGRTMKEIVTAITRVTDIMSEISAASAEQSSGIEQVNLAVTQMDENTQKNAALVEEAAAAAESLEEQARNLFDAVSLFKLKDADKMTARRESAAPIGKPVATPIKPASMAQLGRAAPAERVLPRVEPRAVASPIRLAPETTPRDVEGEWEEF</sequence>
<dbReference type="Pfam" id="PF13188">
    <property type="entry name" value="PAS_8"/>
    <property type="match status" value="1"/>
</dbReference>
<dbReference type="CDD" id="cd19411">
    <property type="entry name" value="MCP2201-like_sensor"/>
    <property type="match status" value="1"/>
</dbReference>
<evidence type="ECO:0000259" key="8">
    <source>
        <dbReference type="PROSITE" id="PS50885"/>
    </source>
</evidence>
<dbReference type="RefSeq" id="WP_208108396.1">
    <property type="nucleotide sequence ID" value="NZ_SNZP01000020.1"/>
</dbReference>
<dbReference type="Pfam" id="PF00015">
    <property type="entry name" value="MCPsignal"/>
    <property type="match status" value="1"/>
</dbReference>
<keyword evidence="5" id="KW-0812">Transmembrane</keyword>